<dbReference type="AlphaFoldDB" id="A0A222FP72"/>
<dbReference type="Proteomes" id="UP000202440">
    <property type="component" value="Chromosome"/>
</dbReference>
<evidence type="ECO:0000313" key="2">
    <source>
        <dbReference type="Proteomes" id="UP000202440"/>
    </source>
</evidence>
<sequence>MDKPDRRSLAANSRSEEQLDWSQISETLTLLALAVSQIDTSLHESSDSINQLTQQFAAIAGDAQQLQQLCSGETQQQAHALATNIQSSVQQSVVSFQFYDRLCQRLEHVSDSLEQMGHLIAHPQQRYQQRAWQSLQQDIKSNYTMEAERLMYEYILAGHTIAEALQIYRHHFQHGNNDTQGTDDEIEFF</sequence>
<keyword evidence="2" id="KW-1185">Reference proteome</keyword>
<reference evidence="1 2" key="1">
    <citation type="submission" date="2017-07" db="EMBL/GenBank/DDBJ databases">
        <title>Annotated genome sequence of Bacterioplanes sanyensis isolated from Red Sea.</title>
        <authorList>
            <person name="Rehman Z.U."/>
        </authorList>
    </citation>
    <scope>NUCLEOTIDE SEQUENCE [LARGE SCALE GENOMIC DNA]</scope>
    <source>
        <strain evidence="1 2">NV9</strain>
    </source>
</reference>
<dbReference type="KEGG" id="bsan:CHH28_15670"/>
<dbReference type="RefSeq" id="WP_094061197.1">
    <property type="nucleotide sequence ID" value="NZ_CP022530.1"/>
</dbReference>
<accession>A0A222FP72</accession>
<gene>
    <name evidence="1" type="ORF">CHH28_15670</name>
</gene>
<evidence type="ECO:0008006" key="3">
    <source>
        <dbReference type="Google" id="ProtNLM"/>
    </source>
</evidence>
<dbReference type="OrthoDB" id="5612149at2"/>
<organism evidence="1 2">
    <name type="scientific">Bacterioplanes sanyensis</name>
    <dbReference type="NCBI Taxonomy" id="1249553"/>
    <lineage>
        <taxon>Bacteria</taxon>
        <taxon>Pseudomonadati</taxon>
        <taxon>Pseudomonadota</taxon>
        <taxon>Gammaproteobacteria</taxon>
        <taxon>Oceanospirillales</taxon>
        <taxon>Oceanospirillaceae</taxon>
        <taxon>Bacterioplanes</taxon>
    </lineage>
</organism>
<dbReference type="EMBL" id="CP022530">
    <property type="protein sequence ID" value="ASP40023.1"/>
    <property type="molecule type" value="Genomic_DNA"/>
</dbReference>
<name>A0A222FP72_9GAMM</name>
<protein>
    <recommendedName>
        <fullName evidence="3">Chemotaxis protein</fullName>
    </recommendedName>
</protein>
<proteinExistence type="predicted"/>
<evidence type="ECO:0000313" key="1">
    <source>
        <dbReference type="EMBL" id="ASP40023.1"/>
    </source>
</evidence>